<dbReference type="GO" id="GO:0015413">
    <property type="term" value="F:ABC-type nickel transporter activity"/>
    <property type="evidence" value="ECO:0007669"/>
    <property type="project" value="UniProtKB-EC"/>
</dbReference>
<dbReference type="SUPFAM" id="SSF52540">
    <property type="entry name" value="P-loop containing nucleoside triphosphate hydrolases"/>
    <property type="match status" value="1"/>
</dbReference>
<evidence type="ECO:0000256" key="4">
    <source>
        <dbReference type="ARBA" id="ARBA00022475"/>
    </source>
</evidence>
<dbReference type="InterPro" id="IPR003593">
    <property type="entry name" value="AAA+_ATPase"/>
</dbReference>
<evidence type="ECO:0000256" key="3">
    <source>
        <dbReference type="ARBA" id="ARBA00022448"/>
    </source>
</evidence>
<comment type="catalytic activity">
    <reaction evidence="15">
        <text>Ni(2+)(out) + ATP + H2O = Ni(2+)(in) + ADP + phosphate + H(+)</text>
        <dbReference type="Rhea" id="RHEA:15557"/>
        <dbReference type="ChEBI" id="CHEBI:15377"/>
        <dbReference type="ChEBI" id="CHEBI:15378"/>
        <dbReference type="ChEBI" id="CHEBI:30616"/>
        <dbReference type="ChEBI" id="CHEBI:43474"/>
        <dbReference type="ChEBI" id="CHEBI:49786"/>
        <dbReference type="ChEBI" id="CHEBI:456216"/>
        <dbReference type="EC" id="7.2.2.11"/>
    </reaction>
    <physiologicalReaction direction="left-to-right" evidence="15">
        <dbReference type="Rhea" id="RHEA:15558"/>
    </physiologicalReaction>
</comment>
<dbReference type="PANTHER" id="PTHR43297">
    <property type="entry name" value="OLIGOPEPTIDE TRANSPORT ATP-BINDING PROTEIN APPD"/>
    <property type="match status" value="1"/>
</dbReference>
<keyword evidence="3" id="KW-0813">Transport</keyword>
<keyword evidence="10" id="KW-0921">Nickel transport</keyword>
<dbReference type="STRING" id="52694.ACWI_19410"/>
<keyword evidence="4" id="KW-1003">Cell membrane</keyword>
<keyword evidence="9" id="KW-0406">Ion transport</keyword>
<dbReference type="PROSITE" id="PS00211">
    <property type="entry name" value="ABC_TRANSPORTER_1"/>
    <property type="match status" value="1"/>
</dbReference>
<keyword evidence="5" id="KW-0533">Nickel</keyword>
<evidence type="ECO:0000256" key="14">
    <source>
        <dbReference type="ARBA" id="ARBA00044143"/>
    </source>
</evidence>
<dbReference type="Pfam" id="PF00005">
    <property type="entry name" value="ABC_tran"/>
    <property type="match status" value="1"/>
</dbReference>
<keyword evidence="11" id="KW-0472">Membrane</keyword>
<evidence type="ECO:0000256" key="9">
    <source>
        <dbReference type="ARBA" id="ARBA00023065"/>
    </source>
</evidence>
<dbReference type="PANTHER" id="PTHR43297:SF13">
    <property type="entry name" value="NICKEL ABC TRANSPORTER, ATP-BINDING PROTEIN"/>
    <property type="match status" value="1"/>
</dbReference>
<dbReference type="AlphaFoldDB" id="A0A1F2PHV5"/>
<evidence type="ECO:0000256" key="12">
    <source>
        <dbReference type="ARBA" id="ARBA00038669"/>
    </source>
</evidence>
<dbReference type="Proteomes" id="UP000176244">
    <property type="component" value="Unassembled WGS sequence"/>
</dbReference>
<comment type="subunit">
    <text evidence="12">The complex is composed of two ATP-binding proteins (NikD and NikE), two transmembrane proteins (NikB and NikC) and a solute-binding protein (NikA).</text>
</comment>
<dbReference type="NCBIfam" id="TIGR01727">
    <property type="entry name" value="oligo_HPY"/>
    <property type="match status" value="1"/>
</dbReference>
<evidence type="ECO:0000256" key="8">
    <source>
        <dbReference type="ARBA" id="ARBA00022967"/>
    </source>
</evidence>
<evidence type="ECO:0000256" key="10">
    <source>
        <dbReference type="ARBA" id="ARBA00023112"/>
    </source>
</evidence>
<protein>
    <recommendedName>
        <fullName evidence="14">Nickel import system ATP-binding protein NikD</fullName>
        <ecNumber evidence="13">7.2.2.11</ecNumber>
    </recommendedName>
</protein>
<keyword evidence="6" id="KW-0547">Nucleotide-binding</keyword>
<evidence type="ECO:0000259" key="16">
    <source>
        <dbReference type="PROSITE" id="PS50893"/>
    </source>
</evidence>
<dbReference type="EC" id="7.2.2.11" evidence="13"/>
<dbReference type="Gene3D" id="3.40.50.300">
    <property type="entry name" value="P-loop containing nucleotide triphosphate hydrolases"/>
    <property type="match status" value="1"/>
</dbReference>
<comment type="similarity">
    <text evidence="2">Belongs to the ABC transporter superfamily.</text>
</comment>
<evidence type="ECO:0000256" key="11">
    <source>
        <dbReference type="ARBA" id="ARBA00023136"/>
    </source>
</evidence>
<name>A0A1F2PHV5_9FIRM</name>
<keyword evidence="8" id="KW-1278">Translocase</keyword>
<dbReference type="InterPro" id="IPR050388">
    <property type="entry name" value="ABC_Ni/Peptide_Import"/>
</dbReference>
<evidence type="ECO:0000313" key="18">
    <source>
        <dbReference type="Proteomes" id="UP000176244"/>
    </source>
</evidence>
<dbReference type="InterPro" id="IPR013563">
    <property type="entry name" value="Oligopep_ABC_C"/>
</dbReference>
<gene>
    <name evidence="17" type="primary">ddpD</name>
    <name evidence="17" type="ORF">ACWI_19410</name>
</gene>
<dbReference type="GO" id="GO:0016887">
    <property type="term" value="F:ATP hydrolysis activity"/>
    <property type="evidence" value="ECO:0007669"/>
    <property type="project" value="InterPro"/>
</dbReference>
<proteinExistence type="inferred from homology"/>
<reference evidence="17 18" key="1">
    <citation type="submission" date="2015-09" db="EMBL/GenBank/DDBJ databases">
        <title>Genome sequence of Acetobacterium wieringae DSM 1911.</title>
        <authorList>
            <person name="Poehlein A."/>
            <person name="Bengelsdorf F.R."/>
            <person name="Schiel-Bengelsdorf B."/>
            <person name="Duerre P."/>
            <person name="Daniel R."/>
        </authorList>
    </citation>
    <scope>NUCLEOTIDE SEQUENCE [LARGE SCALE GENOMIC DNA]</scope>
    <source>
        <strain evidence="17 18">DSM 1911</strain>
    </source>
</reference>
<dbReference type="InterPro" id="IPR003439">
    <property type="entry name" value="ABC_transporter-like_ATP-bd"/>
</dbReference>
<dbReference type="GO" id="GO:0015833">
    <property type="term" value="P:peptide transport"/>
    <property type="evidence" value="ECO:0007669"/>
    <property type="project" value="InterPro"/>
</dbReference>
<accession>A0A1F2PHV5</accession>
<evidence type="ECO:0000256" key="1">
    <source>
        <dbReference type="ARBA" id="ARBA00004202"/>
    </source>
</evidence>
<evidence type="ECO:0000256" key="2">
    <source>
        <dbReference type="ARBA" id="ARBA00005417"/>
    </source>
</evidence>
<dbReference type="SMART" id="SM00382">
    <property type="entry name" value="AAA"/>
    <property type="match status" value="1"/>
</dbReference>
<organism evidence="17 18">
    <name type="scientific">Acetobacterium wieringae</name>
    <dbReference type="NCBI Taxonomy" id="52694"/>
    <lineage>
        <taxon>Bacteria</taxon>
        <taxon>Bacillati</taxon>
        <taxon>Bacillota</taxon>
        <taxon>Clostridia</taxon>
        <taxon>Eubacteriales</taxon>
        <taxon>Eubacteriaceae</taxon>
        <taxon>Acetobacterium</taxon>
    </lineage>
</organism>
<evidence type="ECO:0000256" key="5">
    <source>
        <dbReference type="ARBA" id="ARBA00022596"/>
    </source>
</evidence>
<dbReference type="Pfam" id="PF08352">
    <property type="entry name" value="oligo_HPY"/>
    <property type="match status" value="1"/>
</dbReference>
<evidence type="ECO:0000256" key="6">
    <source>
        <dbReference type="ARBA" id="ARBA00022741"/>
    </source>
</evidence>
<dbReference type="InterPro" id="IPR017871">
    <property type="entry name" value="ABC_transporter-like_CS"/>
</dbReference>
<dbReference type="EMBL" id="LKEU01000030">
    <property type="protein sequence ID" value="OFV70462.1"/>
    <property type="molecule type" value="Genomic_DNA"/>
</dbReference>
<feature type="domain" description="ABC transporter" evidence="16">
    <location>
        <begin position="33"/>
        <end position="272"/>
    </location>
</feature>
<comment type="subcellular location">
    <subcellularLocation>
        <location evidence="1">Cell membrane</location>
        <topology evidence="1">Peripheral membrane protein</topology>
    </subcellularLocation>
</comment>
<evidence type="ECO:0000313" key="17">
    <source>
        <dbReference type="EMBL" id="OFV70462.1"/>
    </source>
</evidence>
<sequence>MNTKQTSKFSHSNASIMNRSTESLANPEELLVVKNLSVSFIQYAKGLKQLNLEVICDLNVSVNSGEIVAIVGSSGSGKSLLAHAILGILPTNAKVTGTIRYQGQALTTERQKVFRGREISLIPQSVNYLDPLMKVGEQVQNTIRTKDAKQLQQQVFERYHLSKEAGLLYPFQLSGGMARRVLVATAVSGGAKLIIADEPTPGLHPEVVAETLAHLKELANQGCGVMMITHDIEAAMKIADRIAVFYAGTTVEVAPIEDFKEGGEALRHPYTRALWMALPENDFKPIPGFQPTPTDLPPGCLFEPRCHLRTAECQCKKPEMQDLRGGQVRCIHAT</sequence>
<keyword evidence="7 17" id="KW-0067">ATP-binding</keyword>
<comment type="caution">
    <text evidence="17">The sequence shown here is derived from an EMBL/GenBank/DDBJ whole genome shotgun (WGS) entry which is preliminary data.</text>
</comment>
<evidence type="ECO:0000256" key="7">
    <source>
        <dbReference type="ARBA" id="ARBA00022840"/>
    </source>
</evidence>
<dbReference type="GO" id="GO:0005886">
    <property type="term" value="C:plasma membrane"/>
    <property type="evidence" value="ECO:0007669"/>
    <property type="project" value="UniProtKB-SubCell"/>
</dbReference>
<dbReference type="InterPro" id="IPR027417">
    <property type="entry name" value="P-loop_NTPase"/>
</dbReference>
<dbReference type="GO" id="GO:0005524">
    <property type="term" value="F:ATP binding"/>
    <property type="evidence" value="ECO:0007669"/>
    <property type="project" value="UniProtKB-KW"/>
</dbReference>
<evidence type="ECO:0000256" key="15">
    <source>
        <dbReference type="ARBA" id="ARBA00048610"/>
    </source>
</evidence>
<dbReference type="PROSITE" id="PS50893">
    <property type="entry name" value="ABC_TRANSPORTER_2"/>
    <property type="match status" value="1"/>
</dbReference>
<evidence type="ECO:0000256" key="13">
    <source>
        <dbReference type="ARBA" id="ARBA00039098"/>
    </source>
</evidence>